<gene>
    <name evidence="2" type="ORF">B0A54_15785</name>
</gene>
<organism evidence="2 3">
    <name type="scientific">Friedmanniomyces endolithicus</name>
    <dbReference type="NCBI Taxonomy" id="329885"/>
    <lineage>
        <taxon>Eukaryota</taxon>
        <taxon>Fungi</taxon>
        <taxon>Dikarya</taxon>
        <taxon>Ascomycota</taxon>
        <taxon>Pezizomycotina</taxon>
        <taxon>Dothideomycetes</taxon>
        <taxon>Dothideomycetidae</taxon>
        <taxon>Mycosphaerellales</taxon>
        <taxon>Teratosphaeriaceae</taxon>
        <taxon>Friedmanniomyces</taxon>
    </lineage>
</organism>
<proteinExistence type="predicted"/>
<evidence type="ECO:0000313" key="2">
    <source>
        <dbReference type="EMBL" id="TKA30864.1"/>
    </source>
</evidence>
<reference evidence="2 3" key="1">
    <citation type="submission" date="2017-03" db="EMBL/GenBank/DDBJ databases">
        <title>Genomes of endolithic fungi from Antarctica.</title>
        <authorList>
            <person name="Coleine C."/>
            <person name="Masonjones S."/>
            <person name="Stajich J.E."/>
        </authorList>
    </citation>
    <scope>NUCLEOTIDE SEQUENCE [LARGE SCALE GENOMIC DNA]</scope>
    <source>
        <strain evidence="2 3">CCFEE 5311</strain>
    </source>
</reference>
<protein>
    <submittedName>
        <fullName evidence="2">Uncharacterized protein</fullName>
    </submittedName>
</protein>
<accession>A0A4U0U774</accession>
<dbReference type="AlphaFoldDB" id="A0A4U0U774"/>
<evidence type="ECO:0000313" key="3">
    <source>
        <dbReference type="Proteomes" id="UP000310066"/>
    </source>
</evidence>
<sequence length="287" mass="30941">MSAAARSLRLRTHLNALHRHVVTRPYSVDTQVTANPPEDQAHFLRAQDQTALRETQDHLDKLIAHVEKLSAFVTALPTSVPVPIRTRVRRKVDAAQHENEDGDDGATITIPYTTSLLRARQSATPPLATNIIAHAQHLHAHLTDLQHEPYPTITGSSSSGATGGLSDFETELTPLSRQEKEDLLKDLQYEEEAVSMRLKIDSRMLLERVQEIGVVSRRNAESGGYRAGNPFAKAVEGAKKAVGVGAAGSGVKGGGTKSGEAGKAAVQTPSLVDLQKRLEESMRSGGS</sequence>
<dbReference type="EMBL" id="NAJP01000100">
    <property type="protein sequence ID" value="TKA30864.1"/>
    <property type="molecule type" value="Genomic_DNA"/>
</dbReference>
<feature type="compositionally biased region" description="Gly residues" evidence="1">
    <location>
        <begin position="246"/>
        <end position="257"/>
    </location>
</feature>
<dbReference type="OrthoDB" id="3911161at2759"/>
<evidence type="ECO:0000256" key="1">
    <source>
        <dbReference type="SAM" id="MobiDB-lite"/>
    </source>
</evidence>
<comment type="caution">
    <text evidence="2">The sequence shown here is derived from an EMBL/GenBank/DDBJ whole genome shotgun (WGS) entry which is preliminary data.</text>
</comment>
<name>A0A4U0U774_9PEZI</name>
<feature type="region of interest" description="Disordered" evidence="1">
    <location>
        <begin position="246"/>
        <end position="273"/>
    </location>
</feature>
<dbReference type="Proteomes" id="UP000310066">
    <property type="component" value="Unassembled WGS sequence"/>
</dbReference>